<feature type="domain" description="B box-type" evidence="2">
    <location>
        <begin position="9"/>
        <end position="54"/>
    </location>
</feature>
<dbReference type="AlphaFoldDB" id="A0A8W8IJ18"/>
<dbReference type="GO" id="GO:0000209">
    <property type="term" value="P:protein polyubiquitination"/>
    <property type="evidence" value="ECO:0007669"/>
    <property type="project" value="TreeGrafter"/>
</dbReference>
<dbReference type="GO" id="GO:0061630">
    <property type="term" value="F:ubiquitin protein ligase activity"/>
    <property type="evidence" value="ECO:0007669"/>
    <property type="project" value="TreeGrafter"/>
</dbReference>
<evidence type="ECO:0000313" key="4">
    <source>
        <dbReference type="Proteomes" id="UP000005408"/>
    </source>
</evidence>
<keyword evidence="1" id="KW-0479">Metal-binding</keyword>
<dbReference type="Proteomes" id="UP000005408">
    <property type="component" value="Unassembled WGS sequence"/>
</dbReference>
<dbReference type="Gene3D" id="2.130.10.10">
    <property type="entry name" value="YVTN repeat-like/Quinoprotein amine dehydrogenase"/>
    <property type="match status" value="1"/>
</dbReference>
<dbReference type="PROSITE" id="PS50119">
    <property type="entry name" value="ZF_BBOX"/>
    <property type="match status" value="2"/>
</dbReference>
<dbReference type="GO" id="GO:0043161">
    <property type="term" value="P:proteasome-mediated ubiquitin-dependent protein catabolic process"/>
    <property type="evidence" value="ECO:0007669"/>
    <property type="project" value="TreeGrafter"/>
</dbReference>
<evidence type="ECO:0000259" key="2">
    <source>
        <dbReference type="PROSITE" id="PS50119"/>
    </source>
</evidence>
<dbReference type="InterPro" id="IPR000315">
    <property type="entry name" value="Znf_B-box"/>
</dbReference>
<evidence type="ECO:0000313" key="3">
    <source>
        <dbReference type="EnsemblMetazoa" id="G14333.1:cds"/>
    </source>
</evidence>
<dbReference type="PANTHER" id="PTHR24104:SF25">
    <property type="entry name" value="PROTEIN LIN-41"/>
    <property type="match status" value="1"/>
</dbReference>
<reference evidence="3" key="1">
    <citation type="submission" date="2022-08" db="UniProtKB">
        <authorList>
            <consortium name="EnsemblMetazoa"/>
        </authorList>
    </citation>
    <scope>IDENTIFICATION</scope>
    <source>
        <strain evidence="3">05x7-T-G4-1.051#20</strain>
    </source>
</reference>
<proteinExistence type="predicted"/>
<dbReference type="InterPro" id="IPR011042">
    <property type="entry name" value="6-blade_b-propeller_TolB-like"/>
</dbReference>
<dbReference type="Pfam" id="PF00643">
    <property type="entry name" value="zf-B_box"/>
    <property type="match status" value="1"/>
</dbReference>
<dbReference type="SMART" id="SM00336">
    <property type="entry name" value="BBOX"/>
    <property type="match status" value="2"/>
</dbReference>
<organism evidence="3 4">
    <name type="scientific">Magallana gigas</name>
    <name type="common">Pacific oyster</name>
    <name type="synonym">Crassostrea gigas</name>
    <dbReference type="NCBI Taxonomy" id="29159"/>
    <lineage>
        <taxon>Eukaryota</taxon>
        <taxon>Metazoa</taxon>
        <taxon>Spiralia</taxon>
        <taxon>Lophotrochozoa</taxon>
        <taxon>Mollusca</taxon>
        <taxon>Bivalvia</taxon>
        <taxon>Autobranchia</taxon>
        <taxon>Pteriomorphia</taxon>
        <taxon>Ostreida</taxon>
        <taxon>Ostreoidea</taxon>
        <taxon>Ostreidae</taxon>
        <taxon>Magallana</taxon>
    </lineage>
</organism>
<dbReference type="PANTHER" id="PTHR24104">
    <property type="entry name" value="E3 UBIQUITIN-PROTEIN LIGASE NHLRC1-RELATED"/>
    <property type="match status" value="1"/>
</dbReference>
<evidence type="ECO:0000256" key="1">
    <source>
        <dbReference type="PROSITE-ProRule" id="PRU00024"/>
    </source>
</evidence>
<dbReference type="Gene3D" id="2.120.10.30">
    <property type="entry name" value="TolB, C-terminal domain"/>
    <property type="match status" value="1"/>
</dbReference>
<dbReference type="EnsemblMetazoa" id="G14333.1">
    <property type="protein sequence ID" value="G14333.1:cds"/>
    <property type="gene ID" value="G14333"/>
</dbReference>
<dbReference type="InterPro" id="IPR050952">
    <property type="entry name" value="TRIM-NHL_E3_ligases"/>
</dbReference>
<accession>A0A8W8IJ18</accession>
<sequence length="393" mass="44542">MDDHGSRAQDVVRCDLCQITEIPMYCEFCHIHLCRDCVAKHLSDSSKVHKVVPLQQYITTLRYPKCRKHPIKQCELHCEQCDIPICVDCILSGKHSGHAILDIFQNFKDKKILPARLAGPFPPNQVLIDVPITAISTGYEELYRVTYLNETEVWTCGNECIIRLYNTRKELVRSIQTKSGNLPGDIAVTRSGDLVYTEYNDRTVNMVDNTNTQTVIRLQGWKPCSVCSTSSGDLLVVMNSDDNEPTKVVRYSDSTEKQSIQINDKGQALYSSSGNKYISENRNLDICVSDHGARAIVVVNQAGKLRFIYTGPPPLFIKKPFIPYGITTDSKSRILIADHINDCIHILDQDGQFIRYIDNCDLVGPCDLCVDNKDCLYVAEYFMGKIKKIQRYK</sequence>
<keyword evidence="4" id="KW-1185">Reference proteome</keyword>
<protein>
    <recommendedName>
        <fullName evidence="2">B box-type domain-containing protein</fullName>
    </recommendedName>
</protein>
<feature type="domain" description="B box-type" evidence="2">
    <location>
        <begin position="61"/>
        <end position="103"/>
    </location>
</feature>
<dbReference type="OrthoDB" id="153872at2759"/>
<dbReference type="GO" id="GO:0008270">
    <property type="term" value="F:zinc ion binding"/>
    <property type="evidence" value="ECO:0007669"/>
    <property type="project" value="UniProtKB-KW"/>
</dbReference>
<dbReference type="CDD" id="cd19756">
    <property type="entry name" value="Bbox2"/>
    <property type="match status" value="1"/>
</dbReference>
<name>A0A8W8IJ18_MAGGI</name>
<keyword evidence="1" id="KW-0863">Zinc-finger</keyword>
<dbReference type="SUPFAM" id="SSF57845">
    <property type="entry name" value="B-box zinc-binding domain"/>
    <property type="match status" value="1"/>
</dbReference>
<dbReference type="SUPFAM" id="SSF101898">
    <property type="entry name" value="NHL repeat"/>
    <property type="match status" value="1"/>
</dbReference>
<dbReference type="InterPro" id="IPR015943">
    <property type="entry name" value="WD40/YVTN_repeat-like_dom_sf"/>
</dbReference>
<keyword evidence="1" id="KW-0862">Zinc</keyword>
<dbReference type="Gene3D" id="3.30.160.60">
    <property type="entry name" value="Classic Zinc Finger"/>
    <property type="match status" value="1"/>
</dbReference>